<evidence type="ECO:0000256" key="1">
    <source>
        <dbReference type="ARBA" id="ARBA00022670"/>
    </source>
</evidence>
<protein>
    <recommendedName>
        <fullName evidence="6">Trypsin</fullName>
    </recommendedName>
</protein>
<feature type="chain" id="PRO_5012263238" description="Trypsin" evidence="3">
    <location>
        <begin position="21"/>
        <end position="354"/>
    </location>
</feature>
<dbReference type="InterPro" id="IPR011990">
    <property type="entry name" value="TPR-like_helical_dom_sf"/>
</dbReference>
<keyword evidence="2" id="KW-0378">Hydrolase</keyword>
<dbReference type="Pfam" id="PF13365">
    <property type="entry name" value="Trypsin_2"/>
    <property type="match status" value="1"/>
</dbReference>
<comment type="caution">
    <text evidence="4">The sequence shown here is derived from an EMBL/GenBank/DDBJ whole genome shotgun (WGS) entry which is preliminary data.</text>
</comment>
<keyword evidence="5" id="KW-1185">Reference proteome</keyword>
<dbReference type="Pfam" id="PF08238">
    <property type="entry name" value="Sel1"/>
    <property type="match status" value="2"/>
</dbReference>
<dbReference type="Gene3D" id="1.25.40.10">
    <property type="entry name" value="Tetratricopeptide repeat domain"/>
    <property type="match status" value="1"/>
</dbReference>
<evidence type="ECO:0000313" key="5">
    <source>
        <dbReference type="Proteomes" id="UP000242757"/>
    </source>
</evidence>
<dbReference type="Proteomes" id="UP000242757">
    <property type="component" value="Unassembled WGS sequence"/>
</dbReference>
<dbReference type="PROSITE" id="PS51257">
    <property type="entry name" value="PROKAR_LIPOPROTEIN"/>
    <property type="match status" value="1"/>
</dbReference>
<sequence length="354" mass="37924">MKSRLFFPLFALLLAGCGMSAGEQQQAGYAARLAGDDAAAFTHYRQAAASADQPEARYRLAQLYLQGRGTAPNTTEAIRWLERLSDSEDARWQARGHRLLGEIYAGGHDPTVRDRDRAARHFAACARLGDDDCVREQALLTPPRLQLVSNTGQAQTAAALYDERGAAVYKVVVYEQLGAGLEPLSLGSAVAIDPYRAVTSYHQVAAGGVPVTLARQDGQPVREADILVWRVLYTDPVRDLALLTLQDGGRLDYTSRARSVERLQVGEKVFAIGAPAGLDKTLTEGIVSARRSENGVRIIQTTAPISYGSSGGGLFDEGGNLVGITTKGVSAWGNFNFAVAADEIQAFLAESAAQ</sequence>
<keyword evidence="3" id="KW-0732">Signal</keyword>
<dbReference type="SUPFAM" id="SSF81901">
    <property type="entry name" value="HCP-like"/>
    <property type="match status" value="1"/>
</dbReference>
<name>A0A233RAP4_9GAMM</name>
<dbReference type="GO" id="GO:0004252">
    <property type="term" value="F:serine-type endopeptidase activity"/>
    <property type="evidence" value="ECO:0007669"/>
    <property type="project" value="InterPro"/>
</dbReference>
<gene>
    <name evidence="4" type="ORF">B6S08_17590</name>
</gene>
<dbReference type="GO" id="GO:0006508">
    <property type="term" value="P:proteolysis"/>
    <property type="evidence" value="ECO:0007669"/>
    <property type="project" value="UniProtKB-KW"/>
</dbReference>
<dbReference type="SMART" id="SM00671">
    <property type="entry name" value="SEL1"/>
    <property type="match status" value="2"/>
</dbReference>
<dbReference type="Gene3D" id="2.40.10.120">
    <property type="match status" value="1"/>
</dbReference>
<reference evidence="4 5" key="1">
    <citation type="submission" date="2017-08" db="EMBL/GenBank/DDBJ databases">
        <title>A Genome Sequence of Oceanimonas doudoroffii ATCC 27123T.</title>
        <authorList>
            <person name="Brennan M.A."/>
            <person name="Maclea K.S."/>
            <person name="Mcclelland W.D."/>
            <person name="Trachtenberg A.M."/>
        </authorList>
    </citation>
    <scope>NUCLEOTIDE SEQUENCE [LARGE SCALE GENOMIC DNA]</scope>
    <source>
        <strain evidence="4 5">ATCC 27123</strain>
    </source>
</reference>
<dbReference type="EMBL" id="NBIM01000011">
    <property type="protein sequence ID" value="OXY80448.1"/>
    <property type="molecule type" value="Genomic_DNA"/>
</dbReference>
<dbReference type="InterPro" id="IPR001940">
    <property type="entry name" value="Peptidase_S1C"/>
</dbReference>
<dbReference type="InterPro" id="IPR051201">
    <property type="entry name" value="Chloro_Bact_Ser_Proteases"/>
</dbReference>
<evidence type="ECO:0000256" key="3">
    <source>
        <dbReference type="SAM" id="SignalP"/>
    </source>
</evidence>
<dbReference type="PRINTS" id="PR00834">
    <property type="entry name" value="PROTEASES2C"/>
</dbReference>
<dbReference type="SUPFAM" id="SSF50494">
    <property type="entry name" value="Trypsin-like serine proteases"/>
    <property type="match status" value="1"/>
</dbReference>
<dbReference type="AlphaFoldDB" id="A0A233RAP4"/>
<evidence type="ECO:0008006" key="6">
    <source>
        <dbReference type="Google" id="ProtNLM"/>
    </source>
</evidence>
<dbReference type="OrthoDB" id="9758917at2"/>
<accession>A0A233RAP4</accession>
<evidence type="ECO:0000313" key="4">
    <source>
        <dbReference type="EMBL" id="OXY80448.1"/>
    </source>
</evidence>
<dbReference type="PANTHER" id="PTHR43343:SF3">
    <property type="entry name" value="PROTEASE DO-LIKE 8, CHLOROPLASTIC"/>
    <property type="match status" value="1"/>
</dbReference>
<proteinExistence type="predicted"/>
<dbReference type="RefSeq" id="WP_094202115.1">
    <property type="nucleotide sequence ID" value="NZ_NBIM01000011.1"/>
</dbReference>
<dbReference type="InterPro" id="IPR006597">
    <property type="entry name" value="Sel1-like"/>
</dbReference>
<evidence type="ECO:0000256" key="2">
    <source>
        <dbReference type="ARBA" id="ARBA00022801"/>
    </source>
</evidence>
<keyword evidence="1" id="KW-0645">Protease</keyword>
<dbReference type="InterPro" id="IPR009003">
    <property type="entry name" value="Peptidase_S1_PA"/>
</dbReference>
<organism evidence="4 5">
    <name type="scientific">Oceanimonas doudoroffii</name>
    <dbReference type="NCBI Taxonomy" id="84158"/>
    <lineage>
        <taxon>Bacteria</taxon>
        <taxon>Pseudomonadati</taxon>
        <taxon>Pseudomonadota</taxon>
        <taxon>Gammaproteobacteria</taxon>
        <taxon>Aeromonadales</taxon>
        <taxon>Aeromonadaceae</taxon>
        <taxon>Oceanimonas</taxon>
    </lineage>
</organism>
<feature type="signal peptide" evidence="3">
    <location>
        <begin position="1"/>
        <end position="20"/>
    </location>
</feature>
<dbReference type="PANTHER" id="PTHR43343">
    <property type="entry name" value="PEPTIDASE S12"/>
    <property type="match status" value="1"/>
</dbReference>